<sequence>MSSSRPELKFSDVSEERGFYRRFVNLPEKPFTTIRIVDKGEYYTVIGEDANFVAENIYHTHSVLKDCKVDPVAAKEFKGPQKYVTVSPQVVSNLLKTCLLELNYKVEIYDKQWKLLKSASPGNIEQVQDIMNLSMDSSVVMASLKLQFNSQEGYCVIGVSFVDTSDYKIGMLDIIDNEVFSNLESFLIQLGVRECLVPDVSKNENVAAEVKKITGVIERCGSVATFVKSQDFSEKDVELDLAKLVGDELALSLPKHSNLALGACRALLGYLQLLSEQDQMGKYEIVQHSLEEFIKLDASAIKALNLFPQNQSRSFTTPNVPNVSFGGLDSNRSKISSLFQLLNNCKTNAGVRLLNEWLKQPLTDVDKITKRHILVEYLIDQLELRQMLQSDYLPSIPDVRRLTKKLLRSGNLEDVLKIYQFCKQIPEITQLLDSFLNDDQISEEVKNLIRMVWLEPLLAQTDPLSNLKEMVETTVDLQVYEECNEYMIKVEFNEELASIRQKLDALRDQINAIHLDSAEDLGFDPEKKLKLENHHIHGWCMRLTRNDAKELRKHKQYLELSTVKAGIYFSTRQLKEIASETAVLQKEYERQQSALVKEIVSITLTYSPVLERLSLVLANLDVLCSFAHASSYAPIPYVRPTMWALNDKRKTRLVNSRHPVLEMQDDVAFISNDVLLDDEAGNFLIITGPNMGGKSTYIRQVGVISLMAQIGCFVPCEEAEIAVVDAILCRVGAGDSQLKGVSTFMVEMLETASILKNATRNSLIIVDELGRGTSTYDGFGLAWAIAEHIAGKIGCFALFATHFHELTALADKLPNVRNMHVVAHIEKGEQSRSDSDDITLLYKVEPGISDQSFGIHVAEVVQFPQKIIKMAKRKADELESLKKFNGDIKRAKLTQEELSEGSKALKILLKDWVRQLKEQGLENPEKLSEQESQEKIQELLRSLTQKATASNDNYLKYLSETLL</sequence>
<dbReference type="FunFam" id="1.10.1420.10:FF:000041">
    <property type="entry name" value="Msh2p"/>
    <property type="match status" value="1"/>
</dbReference>
<proteinExistence type="inferred from homology"/>
<feature type="domain" description="DNA mismatch repair proteins mutS family" evidence="13">
    <location>
        <begin position="762"/>
        <end position="778"/>
    </location>
</feature>
<dbReference type="SUPFAM" id="SSF48334">
    <property type="entry name" value="DNA repair protein MutS, domain III"/>
    <property type="match status" value="1"/>
</dbReference>
<dbReference type="InterPro" id="IPR036678">
    <property type="entry name" value="MutS_con_dom_sf"/>
</dbReference>
<keyword evidence="6" id="KW-0067">ATP-binding</keyword>
<dbReference type="Pfam" id="PF05192">
    <property type="entry name" value="MutS_III"/>
    <property type="match status" value="1"/>
</dbReference>
<evidence type="ECO:0000256" key="6">
    <source>
        <dbReference type="ARBA" id="ARBA00022840"/>
    </source>
</evidence>
<dbReference type="InterPro" id="IPR011184">
    <property type="entry name" value="DNA_mismatch_repair_Msh2"/>
</dbReference>
<evidence type="ECO:0000256" key="10">
    <source>
        <dbReference type="ARBA" id="ARBA00073545"/>
    </source>
</evidence>
<evidence type="ECO:0000313" key="15">
    <source>
        <dbReference type="Proteomes" id="UP000515788"/>
    </source>
</evidence>
<dbReference type="GO" id="GO:0051053">
    <property type="term" value="P:negative regulation of DNA metabolic process"/>
    <property type="evidence" value="ECO:0007669"/>
    <property type="project" value="UniProtKB-ARBA"/>
</dbReference>
<dbReference type="Gene3D" id="3.30.420.110">
    <property type="entry name" value="MutS, connector domain"/>
    <property type="match status" value="1"/>
</dbReference>
<dbReference type="GO" id="GO:0006312">
    <property type="term" value="P:mitotic recombination"/>
    <property type="evidence" value="ECO:0007669"/>
    <property type="project" value="UniProtKB-ARBA"/>
</dbReference>
<comment type="similarity">
    <text evidence="2 11">Belongs to the DNA mismatch repair MutS family.</text>
</comment>
<dbReference type="InterPro" id="IPR000432">
    <property type="entry name" value="DNA_mismatch_repair_MutS_C"/>
</dbReference>
<keyword evidence="5 11" id="KW-0227">DNA damage</keyword>
<protein>
    <recommendedName>
        <fullName evidence="10">DNA mismatch repair protein MSH2</fullName>
    </recommendedName>
    <alternativeName>
        <fullName evidence="3">DNA mismatch repair protein Msh2</fullName>
    </alternativeName>
</protein>
<dbReference type="KEGG" id="tgb:HG536_0G02080"/>
<dbReference type="CDD" id="cd03285">
    <property type="entry name" value="ABC_MSH2_euk"/>
    <property type="match status" value="1"/>
</dbReference>
<dbReference type="PANTHER" id="PTHR11361:SF35">
    <property type="entry name" value="DNA MISMATCH REPAIR PROTEIN MSH2"/>
    <property type="match status" value="1"/>
</dbReference>
<dbReference type="GeneID" id="59327590"/>
<evidence type="ECO:0000256" key="8">
    <source>
        <dbReference type="ARBA" id="ARBA00023204"/>
    </source>
</evidence>
<evidence type="ECO:0000256" key="11">
    <source>
        <dbReference type="RuleBase" id="RU003756"/>
    </source>
</evidence>
<evidence type="ECO:0000256" key="1">
    <source>
        <dbReference type="ARBA" id="ARBA00004123"/>
    </source>
</evidence>
<evidence type="ECO:0000256" key="9">
    <source>
        <dbReference type="ARBA" id="ARBA00023242"/>
    </source>
</evidence>
<evidence type="ECO:0000256" key="2">
    <source>
        <dbReference type="ARBA" id="ARBA00006271"/>
    </source>
</evidence>
<dbReference type="FunFam" id="3.30.420.110:FF:000002">
    <property type="entry name" value="DNA mismatch repair protein"/>
    <property type="match status" value="1"/>
</dbReference>
<accession>A0A7G3ZLG3</accession>
<dbReference type="AlphaFoldDB" id="A0A7G3ZLG3"/>
<dbReference type="Gene3D" id="3.40.50.300">
    <property type="entry name" value="P-loop containing nucleotide triphosphate hydrolases"/>
    <property type="match status" value="1"/>
</dbReference>
<dbReference type="SUPFAM" id="SSF52540">
    <property type="entry name" value="P-loop containing nucleoside triphosphate hydrolases"/>
    <property type="match status" value="1"/>
</dbReference>
<dbReference type="Pfam" id="PF01624">
    <property type="entry name" value="MutS_I"/>
    <property type="match status" value="1"/>
</dbReference>
<dbReference type="PROSITE" id="PS00486">
    <property type="entry name" value="DNA_MISMATCH_REPAIR_2"/>
    <property type="match status" value="1"/>
</dbReference>
<keyword evidence="7 11" id="KW-0238">DNA-binding</keyword>
<dbReference type="PIRSF" id="PIRSF005813">
    <property type="entry name" value="MSH2"/>
    <property type="match status" value="1"/>
</dbReference>
<dbReference type="Pfam" id="PF05190">
    <property type="entry name" value="MutS_IV"/>
    <property type="match status" value="1"/>
</dbReference>
<dbReference type="InterPro" id="IPR027417">
    <property type="entry name" value="P-loop_NTPase"/>
</dbReference>
<dbReference type="InterPro" id="IPR007696">
    <property type="entry name" value="DNA_mismatch_repair_MutS_core"/>
</dbReference>
<reference evidence="14 15" key="1">
    <citation type="submission" date="2020-06" db="EMBL/GenBank/DDBJ databases">
        <title>The yeast mating-type switching endonuclease HO is a domesticated member of an unorthodox homing genetic element family.</title>
        <authorList>
            <person name="Coughlan A.Y."/>
            <person name="Lombardi L."/>
            <person name="Braun-Galleani S."/>
            <person name="Martos A.R."/>
            <person name="Galeote V."/>
            <person name="Bigey F."/>
            <person name="Dequin S."/>
            <person name="Byrne K.P."/>
            <person name="Wolfe K.H."/>
        </authorList>
    </citation>
    <scope>NUCLEOTIDE SEQUENCE [LARGE SCALE GENOMIC DNA]</scope>
    <source>
        <strain evidence="14 15">CBS764</strain>
    </source>
</reference>
<evidence type="ECO:0000259" key="13">
    <source>
        <dbReference type="PROSITE" id="PS00486"/>
    </source>
</evidence>
<dbReference type="Gene3D" id="3.40.1170.10">
    <property type="entry name" value="DNA repair protein MutS, domain I"/>
    <property type="match status" value="1"/>
</dbReference>
<dbReference type="EMBL" id="CP059252">
    <property type="protein sequence ID" value="QLL34349.1"/>
    <property type="molecule type" value="Genomic_DNA"/>
</dbReference>
<dbReference type="InterPro" id="IPR007861">
    <property type="entry name" value="DNA_mismatch_repair_MutS_clamp"/>
</dbReference>
<dbReference type="SMART" id="SM00533">
    <property type="entry name" value="MUTSd"/>
    <property type="match status" value="1"/>
</dbReference>
<dbReference type="Pfam" id="PF00488">
    <property type="entry name" value="MutS_V"/>
    <property type="match status" value="1"/>
</dbReference>
<dbReference type="Pfam" id="PF05188">
    <property type="entry name" value="MutS_II"/>
    <property type="match status" value="1"/>
</dbReference>
<keyword evidence="15" id="KW-1185">Reference proteome</keyword>
<dbReference type="FunFam" id="3.40.1170.10:FF:000009">
    <property type="entry name" value="Mismatch repair ATPase"/>
    <property type="match status" value="1"/>
</dbReference>
<gene>
    <name evidence="14" type="ORF">HG536_0G02080</name>
</gene>
<dbReference type="GO" id="GO:0030983">
    <property type="term" value="F:mismatched DNA binding"/>
    <property type="evidence" value="ECO:0007669"/>
    <property type="project" value="InterPro"/>
</dbReference>
<dbReference type="PANTHER" id="PTHR11361">
    <property type="entry name" value="DNA MISMATCH REPAIR PROTEIN MUTS FAMILY MEMBER"/>
    <property type="match status" value="1"/>
</dbReference>
<dbReference type="OrthoDB" id="295033at2759"/>
<evidence type="ECO:0000256" key="12">
    <source>
        <dbReference type="SAM" id="Coils"/>
    </source>
</evidence>
<dbReference type="InterPro" id="IPR045076">
    <property type="entry name" value="MutS"/>
</dbReference>
<evidence type="ECO:0000256" key="7">
    <source>
        <dbReference type="ARBA" id="ARBA00023125"/>
    </source>
</evidence>
<dbReference type="SMART" id="SM00534">
    <property type="entry name" value="MUTSac"/>
    <property type="match status" value="1"/>
</dbReference>
<keyword evidence="12" id="KW-0175">Coiled coil</keyword>
<dbReference type="GO" id="GO:0032301">
    <property type="term" value="C:MutSalpha complex"/>
    <property type="evidence" value="ECO:0007669"/>
    <property type="project" value="TreeGrafter"/>
</dbReference>
<organism evidence="14 15">
    <name type="scientific">Torulaspora globosa</name>
    <dbReference type="NCBI Taxonomy" id="48254"/>
    <lineage>
        <taxon>Eukaryota</taxon>
        <taxon>Fungi</taxon>
        <taxon>Dikarya</taxon>
        <taxon>Ascomycota</taxon>
        <taxon>Saccharomycotina</taxon>
        <taxon>Saccharomycetes</taxon>
        <taxon>Saccharomycetales</taxon>
        <taxon>Saccharomycetaceae</taxon>
        <taxon>Torulaspora</taxon>
    </lineage>
</organism>
<dbReference type="InterPro" id="IPR016151">
    <property type="entry name" value="DNA_mismatch_repair_MutS_N"/>
</dbReference>
<dbReference type="InterPro" id="IPR032642">
    <property type="entry name" value="Msh2_ATP-bd"/>
</dbReference>
<dbReference type="GO" id="GO:0005524">
    <property type="term" value="F:ATP binding"/>
    <property type="evidence" value="ECO:0007669"/>
    <property type="project" value="UniProtKB-KW"/>
</dbReference>
<dbReference type="InterPro" id="IPR007860">
    <property type="entry name" value="DNA_mmatch_repair_MutS_con_dom"/>
</dbReference>
<dbReference type="GO" id="GO:0006298">
    <property type="term" value="P:mismatch repair"/>
    <property type="evidence" value="ECO:0007669"/>
    <property type="project" value="InterPro"/>
</dbReference>
<dbReference type="GO" id="GO:0140664">
    <property type="term" value="F:ATP-dependent DNA damage sensor activity"/>
    <property type="evidence" value="ECO:0007669"/>
    <property type="project" value="InterPro"/>
</dbReference>
<evidence type="ECO:0000256" key="3">
    <source>
        <dbReference type="ARBA" id="ARBA00019549"/>
    </source>
</evidence>
<comment type="function">
    <text evidence="11">Component of the post-replicative DNA mismatch repair system (MMR).</text>
</comment>
<dbReference type="FunFam" id="1.10.1420.10:FF:000015">
    <property type="entry name" value="DNA mismatch repair protein Msh2"/>
    <property type="match status" value="1"/>
</dbReference>
<dbReference type="NCBIfam" id="NF003810">
    <property type="entry name" value="PRK05399.1"/>
    <property type="match status" value="1"/>
</dbReference>
<feature type="coiled-coil region" evidence="12">
    <location>
        <begin position="489"/>
        <end position="516"/>
    </location>
</feature>
<evidence type="ECO:0000256" key="4">
    <source>
        <dbReference type="ARBA" id="ARBA00022741"/>
    </source>
</evidence>
<comment type="subcellular location">
    <subcellularLocation>
        <location evidence="1">Nucleus</location>
    </subcellularLocation>
</comment>
<dbReference type="RefSeq" id="XP_037141023.1">
    <property type="nucleotide sequence ID" value="XM_037285127.1"/>
</dbReference>
<dbReference type="GO" id="GO:0035822">
    <property type="term" value="P:gene conversion"/>
    <property type="evidence" value="ECO:0007669"/>
    <property type="project" value="UniProtKB-ARBA"/>
</dbReference>
<dbReference type="Proteomes" id="UP000515788">
    <property type="component" value="Chromosome 7"/>
</dbReference>
<evidence type="ECO:0000313" key="14">
    <source>
        <dbReference type="EMBL" id="QLL34349.1"/>
    </source>
</evidence>
<name>A0A7G3ZLG3_9SACH</name>
<dbReference type="FunFam" id="3.40.50.300:FF:000925">
    <property type="entry name" value="DNA mismatch repair protein MSH2"/>
    <property type="match status" value="1"/>
</dbReference>
<dbReference type="Gene3D" id="1.10.1420.10">
    <property type="match status" value="2"/>
</dbReference>
<dbReference type="InterPro" id="IPR007695">
    <property type="entry name" value="DNA_mismatch_repair_MutS-lik_N"/>
</dbReference>
<keyword evidence="9" id="KW-0539">Nucleus</keyword>
<evidence type="ECO:0000256" key="5">
    <source>
        <dbReference type="ARBA" id="ARBA00022763"/>
    </source>
</evidence>
<keyword evidence="8 11" id="KW-0234">DNA repair</keyword>
<keyword evidence="4 11" id="KW-0547">Nucleotide-binding</keyword>
<dbReference type="InterPro" id="IPR036187">
    <property type="entry name" value="DNA_mismatch_repair_MutS_sf"/>
</dbReference>